<protein>
    <submittedName>
        <fullName evidence="2">DUF1707 domain-containing protein</fullName>
    </submittedName>
</protein>
<dbReference type="PANTHER" id="PTHR40763">
    <property type="entry name" value="MEMBRANE PROTEIN-RELATED"/>
    <property type="match status" value="1"/>
</dbReference>
<keyword evidence="3" id="KW-1185">Reference proteome</keyword>
<gene>
    <name evidence="2" type="ORF">WIS52_11820</name>
</gene>
<comment type="caution">
    <text evidence="2">The sequence shown here is derived from an EMBL/GenBank/DDBJ whole genome shotgun (WGS) entry which is preliminary data.</text>
</comment>
<dbReference type="PANTHER" id="PTHR40763:SF5">
    <property type="entry name" value="MEMBRANE PROTEIN"/>
    <property type="match status" value="1"/>
</dbReference>
<evidence type="ECO:0000313" key="2">
    <source>
        <dbReference type="EMBL" id="MEQ3551159.1"/>
    </source>
</evidence>
<organism evidence="2 3">
    <name type="scientific">Pseudonocardia nematodicida</name>
    <dbReference type="NCBI Taxonomy" id="1206997"/>
    <lineage>
        <taxon>Bacteria</taxon>
        <taxon>Bacillati</taxon>
        <taxon>Actinomycetota</taxon>
        <taxon>Actinomycetes</taxon>
        <taxon>Pseudonocardiales</taxon>
        <taxon>Pseudonocardiaceae</taxon>
        <taxon>Pseudonocardia</taxon>
    </lineage>
</organism>
<evidence type="ECO:0000313" key="3">
    <source>
        <dbReference type="Proteomes" id="UP001494902"/>
    </source>
</evidence>
<dbReference type="RefSeq" id="WP_349298225.1">
    <property type="nucleotide sequence ID" value="NZ_JBEDNQ010000004.1"/>
</dbReference>
<reference evidence="2 3" key="1">
    <citation type="submission" date="2024-03" db="EMBL/GenBank/DDBJ databases">
        <title>Draft genome sequence of Pseudonocardia nematodicida JCM 31783.</title>
        <authorList>
            <person name="Butdee W."/>
            <person name="Duangmal K."/>
        </authorList>
    </citation>
    <scope>NUCLEOTIDE SEQUENCE [LARGE SCALE GENOMIC DNA]</scope>
    <source>
        <strain evidence="2 3">JCM 31783</strain>
    </source>
</reference>
<dbReference type="InterPro" id="IPR012551">
    <property type="entry name" value="DUF1707_SHOCT-like"/>
</dbReference>
<dbReference type="Proteomes" id="UP001494902">
    <property type="component" value="Unassembled WGS sequence"/>
</dbReference>
<proteinExistence type="predicted"/>
<name>A0ABV1K9K5_9PSEU</name>
<dbReference type="Pfam" id="PF08044">
    <property type="entry name" value="DUF1707"/>
    <property type="match status" value="1"/>
</dbReference>
<accession>A0ABV1K9K5</accession>
<sequence length="186" mass="20397">MTADDRQDGPVAPRDLRVSHAERDHVAALLDRHHAEGRLDGAELAERLARVSAAVTRADLNRTVADLPGALETVPTRDVLELTNIGGNLRRWGEWLVPPRVIVRSRFGNAHLDMRRARFVTGEVLIESDLTFGNLDVRLPKGATVDVTDARTKVGMVRDKRGASAKRGDPHVIVVGGVQWGNVTVR</sequence>
<dbReference type="EMBL" id="JBEDNQ010000004">
    <property type="protein sequence ID" value="MEQ3551159.1"/>
    <property type="molecule type" value="Genomic_DNA"/>
</dbReference>
<feature type="domain" description="DUF1707" evidence="1">
    <location>
        <begin position="16"/>
        <end position="68"/>
    </location>
</feature>
<evidence type="ECO:0000259" key="1">
    <source>
        <dbReference type="Pfam" id="PF08044"/>
    </source>
</evidence>